<dbReference type="InterPro" id="IPR007373">
    <property type="entry name" value="Thiamin_PyroPKinase_B1-bd"/>
</dbReference>
<dbReference type="InterPro" id="IPR053149">
    <property type="entry name" value="TPK"/>
</dbReference>
<dbReference type="Gene3D" id="3.40.50.10240">
    <property type="entry name" value="Thiamin pyrophosphokinase, catalytic domain"/>
    <property type="match status" value="1"/>
</dbReference>
<dbReference type="PANTHER" id="PTHR41299:SF1">
    <property type="entry name" value="THIAMINE PYROPHOSPHOKINASE"/>
    <property type="match status" value="1"/>
</dbReference>
<evidence type="ECO:0000313" key="8">
    <source>
        <dbReference type="Proteomes" id="UP000006437"/>
    </source>
</evidence>
<evidence type="ECO:0000256" key="1">
    <source>
        <dbReference type="ARBA" id="ARBA00022679"/>
    </source>
</evidence>
<sequence>MVQGDIFMDYAVLVVNGNIDDITYYKDILSNAKVVVCADGGANLLYKYKIHTDFIIGDLDSIREDTLSYYKSQNVVVHKYPVKKNKTDSEISIDIIKSLGMNKIFMIGAIGNRIDHLLTNINLLYYADKLNIDMSILDENNEIILLNKKENFIDTYIGQTISFVSISGDVCGISLKGFEYELQNYGLSHDSSILTSNVARSEKVFVSIEKGSLLCIKVNE</sequence>
<name>G9X374_9FIRM</name>
<evidence type="ECO:0000256" key="3">
    <source>
        <dbReference type="ARBA" id="ARBA00022777"/>
    </source>
</evidence>
<dbReference type="SUPFAM" id="SSF63862">
    <property type="entry name" value="Thiamin pyrophosphokinase, substrate-binding domain"/>
    <property type="match status" value="1"/>
</dbReference>
<dbReference type="InterPro" id="IPR006282">
    <property type="entry name" value="Thi_PPkinase"/>
</dbReference>
<evidence type="ECO:0000256" key="4">
    <source>
        <dbReference type="ARBA" id="ARBA00022840"/>
    </source>
</evidence>
<comment type="caution">
    <text evidence="7">The sequence shown here is derived from an EMBL/GenBank/DDBJ whole genome shotgun (WGS) entry which is preliminary data.</text>
</comment>
<dbReference type="SMART" id="SM00983">
    <property type="entry name" value="TPK_B1_binding"/>
    <property type="match status" value="1"/>
</dbReference>
<keyword evidence="2" id="KW-0547">Nucleotide-binding</keyword>
<dbReference type="SUPFAM" id="SSF63999">
    <property type="entry name" value="Thiamin pyrophosphokinase, catalytic domain"/>
    <property type="match status" value="1"/>
</dbReference>
<gene>
    <name evidence="7" type="ORF">HMPREF9629_00831</name>
</gene>
<dbReference type="GO" id="GO:0006772">
    <property type="term" value="P:thiamine metabolic process"/>
    <property type="evidence" value="ECO:0007669"/>
    <property type="project" value="UniProtKB-UniRule"/>
</dbReference>
<dbReference type="EC" id="2.7.6.2" evidence="5"/>
<dbReference type="GO" id="GO:0030975">
    <property type="term" value="F:thiamine binding"/>
    <property type="evidence" value="ECO:0007669"/>
    <property type="project" value="InterPro"/>
</dbReference>
<proteinExistence type="predicted"/>
<reference evidence="7 8" key="1">
    <citation type="submission" date="2011-08" db="EMBL/GenBank/DDBJ databases">
        <title>The Genome Sequence of Eubacteriaceae bacterium ACC19a.</title>
        <authorList>
            <consortium name="The Broad Institute Genome Sequencing Platform"/>
            <person name="Earl A."/>
            <person name="Ward D."/>
            <person name="Feldgarden M."/>
            <person name="Gevers D."/>
            <person name="Sizova M."/>
            <person name="Hazen A."/>
            <person name="Epstein S."/>
            <person name="Young S.K."/>
            <person name="Zeng Q."/>
            <person name="Gargeya S."/>
            <person name="Fitzgerald M."/>
            <person name="Haas B."/>
            <person name="Abouelleil A."/>
            <person name="Alvarado L."/>
            <person name="Arachchi H.M."/>
            <person name="Berlin A."/>
            <person name="Brown A."/>
            <person name="Chapman S.B."/>
            <person name="Chen Z."/>
            <person name="Dunbar C."/>
            <person name="Freedman E."/>
            <person name="Gearin G."/>
            <person name="Gellesch M."/>
            <person name="Goldberg J."/>
            <person name="Griggs A."/>
            <person name="Gujja S."/>
            <person name="Heiman D."/>
            <person name="Howarth C."/>
            <person name="Larson L."/>
            <person name="Lui A."/>
            <person name="MacDonald P.J.P."/>
            <person name="Montmayeur A."/>
            <person name="Murphy C."/>
            <person name="Neiman D."/>
            <person name="Pearson M."/>
            <person name="Priest M."/>
            <person name="Roberts A."/>
            <person name="Saif S."/>
            <person name="Shea T."/>
            <person name="Shenoy N."/>
            <person name="Sisk P."/>
            <person name="Stolte C."/>
            <person name="Sykes S."/>
            <person name="Wortman J."/>
            <person name="Nusbaum C."/>
            <person name="Birren B."/>
        </authorList>
    </citation>
    <scope>NUCLEOTIDE SEQUENCE [LARGE SCALE GENOMIC DNA]</scope>
    <source>
        <strain evidence="7 8">ACC19a</strain>
    </source>
</reference>
<keyword evidence="3 7" id="KW-0418">Kinase</keyword>
<protein>
    <recommendedName>
        <fullName evidence="5">Thiamine diphosphokinase</fullName>
        <ecNumber evidence="5">2.7.6.2</ecNumber>
    </recommendedName>
</protein>
<dbReference type="GO" id="GO:0005524">
    <property type="term" value="F:ATP binding"/>
    <property type="evidence" value="ECO:0007669"/>
    <property type="project" value="UniProtKB-KW"/>
</dbReference>
<dbReference type="Pfam" id="PF04265">
    <property type="entry name" value="TPK_B1_binding"/>
    <property type="match status" value="1"/>
</dbReference>
<organism evidence="7 8">
    <name type="scientific">Peptoanaerobacter stomatis</name>
    <dbReference type="NCBI Taxonomy" id="796937"/>
    <lineage>
        <taxon>Bacteria</taxon>
        <taxon>Bacillati</taxon>
        <taxon>Bacillota</taxon>
        <taxon>Clostridia</taxon>
        <taxon>Peptostreptococcales</taxon>
        <taxon>Filifactoraceae</taxon>
        <taxon>Peptoanaerobacter</taxon>
    </lineage>
</organism>
<dbReference type="AlphaFoldDB" id="G9X374"/>
<dbReference type="GO" id="GO:0004788">
    <property type="term" value="F:thiamine diphosphokinase activity"/>
    <property type="evidence" value="ECO:0007669"/>
    <property type="project" value="UniProtKB-UniRule"/>
</dbReference>
<dbReference type="HOGENOM" id="CLU_044237_1_1_9"/>
<feature type="domain" description="Thiamin pyrophosphokinase thiamin-binding" evidence="6">
    <location>
        <begin position="139"/>
        <end position="214"/>
    </location>
</feature>
<dbReference type="InterPro" id="IPR007371">
    <property type="entry name" value="TPK_catalytic"/>
</dbReference>
<dbReference type="GO" id="GO:0016301">
    <property type="term" value="F:kinase activity"/>
    <property type="evidence" value="ECO:0007669"/>
    <property type="project" value="UniProtKB-KW"/>
</dbReference>
<evidence type="ECO:0000256" key="5">
    <source>
        <dbReference type="NCBIfam" id="TIGR01378"/>
    </source>
</evidence>
<dbReference type="NCBIfam" id="TIGR01378">
    <property type="entry name" value="thi_PPkinase"/>
    <property type="match status" value="1"/>
</dbReference>
<evidence type="ECO:0000259" key="6">
    <source>
        <dbReference type="SMART" id="SM00983"/>
    </source>
</evidence>
<dbReference type="BioCyc" id="EBAC796937-HMP:GMGH-833-MONOMER"/>
<dbReference type="PANTHER" id="PTHR41299">
    <property type="entry name" value="THIAMINE PYROPHOSPHOKINASE"/>
    <property type="match status" value="1"/>
</dbReference>
<dbReference type="Proteomes" id="UP000006437">
    <property type="component" value="Unassembled WGS sequence"/>
</dbReference>
<dbReference type="GO" id="GO:0009229">
    <property type="term" value="P:thiamine diphosphate biosynthetic process"/>
    <property type="evidence" value="ECO:0007669"/>
    <property type="project" value="InterPro"/>
</dbReference>
<evidence type="ECO:0000256" key="2">
    <source>
        <dbReference type="ARBA" id="ARBA00022741"/>
    </source>
</evidence>
<dbReference type="InterPro" id="IPR036759">
    <property type="entry name" value="TPK_catalytic_sf"/>
</dbReference>
<dbReference type="EMBL" id="AFZE01000057">
    <property type="protein sequence ID" value="EHL10616.1"/>
    <property type="molecule type" value="Genomic_DNA"/>
</dbReference>
<dbReference type="Pfam" id="PF04263">
    <property type="entry name" value="TPK_catalytic"/>
    <property type="match status" value="1"/>
</dbReference>
<dbReference type="CDD" id="cd07995">
    <property type="entry name" value="TPK"/>
    <property type="match status" value="1"/>
</dbReference>
<keyword evidence="1" id="KW-0808">Transferase</keyword>
<accession>G9X374</accession>
<dbReference type="InterPro" id="IPR036371">
    <property type="entry name" value="TPK_B1-bd_sf"/>
</dbReference>
<evidence type="ECO:0000313" key="7">
    <source>
        <dbReference type="EMBL" id="EHL10616.1"/>
    </source>
</evidence>
<keyword evidence="4" id="KW-0067">ATP-binding</keyword>